<dbReference type="AlphaFoldDB" id="A0A7W0HV84"/>
<dbReference type="PANTHER" id="PTHR30173:SF36">
    <property type="entry name" value="ECF RNA POLYMERASE SIGMA FACTOR SIGJ"/>
    <property type="match status" value="1"/>
</dbReference>
<dbReference type="Proteomes" id="UP000530928">
    <property type="component" value="Unassembled WGS sequence"/>
</dbReference>
<evidence type="ECO:0000256" key="4">
    <source>
        <dbReference type="ARBA" id="ARBA00023082"/>
    </source>
</evidence>
<keyword evidence="3" id="KW-0805">Transcription regulation</keyword>
<dbReference type="SUPFAM" id="SSF54427">
    <property type="entry name" value="NTF2-like"/>
    <property type="match status" value="1"/>
</dbReference>
<evidence type="ECO:0000259" key="6">
    <source>
        <dbReference type="Pfam" id="PF04542"/>
    </source>
</evidence>
<keyword evidence="4" id="KW-0731">Sigma factor</keyword>
<dbReference type="GO" id="GO:0016987">
    <property type="term" value="F:sigma factor activity"/>
    <property type="evidence" value="ECO:0007669"/>
    <property type="project" value="UniProtKB-KW"/>
</dbReference>
<feature type="domain" description="RNA polymerase sigma-70 region 2" evidence="6">
    <location>
        <begin position="9"/>
        <end position="69"/>
    </location>
</feature>
<organism evidence="8 9">
    <name type="scientific">Nonomuraea soli</name>
    <dbReference type="NCBI Taxonomy" id="1032476"/>
    <lineage>
        <taxon>Bacteria</taxon>
        <taxon>Bacillati</taxon>
        <taxon>Actinomycetota</taxon>
        <taxon>Actinomycetes</taxon>
        <taxon>Streptosporangiales</taxon>
        <taxon>Streptosporangiaceae</taxon>
        <taxon>Nonomuraea</taxon>
    </lineage>
</organism>
<accession>A0A7W0HV84</accession>
<keyword evidence="5" id="KW-0804">Transcription</keyword>
<evidence type="ECO:0000313" key="9">
    <source>
        <dbReference type="Proteomes" id="UP000530928"/>
    </source>
</evidence>
<evidence type="ECO:0000256" key="2">
    <source>
        <dbReference type="ARBA" id="ARBA00011344"/>
    </source>
</evidence>
<dbReference type="GO" id="GO:0003677">
    <property type="term" value="F:DNA binding"/>
    <property type="evidence" value="ECO:0007669"/>
    <property type="project" value="InterPro"/>
</dbReference>
<dbReference type="EMBL" id="JACDUR010000009">
    <property type="protein sequence ID" value="MBA2896890.1"/>
    <property type="molecule type" value="Genomic_DNA"/>
</dbReference>
<sequence>MAPSTTEIFSAHRSILMAVAYRILGSVADAEDVTQEAWLRWADVDHDEVEDPKAYLIRIVSRLAIDKLRWAKTRRESYVGPWLPEPISIEPDAAEHAELKDSVELALLVVLEKLSPLERAVFVLREAFELPFAEIAEVIGRSEAATRQLGKRAREHVQEGRARFDVDRERRREITQSFLTASVQGDLSGLLSLLSADITLVSDGGGKARSPLRVLVGAASVGRFLTSTTTPEGIDKFMASIGVEDYRDLSYGVAEVNGAPAIVGRAGGRVITVISLVVVDGRVETVYLIANPEKLAALS</sequence>
<evidence type="ECO:0000259" key="7">
    <source>
        <dbReference type="Pfam" id="PF08281"/>
    </source>
</evidence>
<dbReference type="NCBIfam" id="NF007214">
    <property type="entry name" value="PRK09636.1"/>
    <property type="match status" value="1"/>
</dbReference>
<dbReference type="SUPFAM" id="SSF88659">
    <property type="entry name" value="Sigma3 and sigma4 domains of RNA polymerase sigma factors"/>
    <property type="match status" value="1"/>
</dbReference>
<evidence type="ECO:0000256" key="5">
    <source>
        <dbReference type="ARBA" id="ARBA00023163"/>
    </source>
</evidence>
<dbReference type="Gene3D" id="1.10.10.10">
    <property type="entry name" value="Winged helix-like DNA-binding domain superfamily/Winged helix DNA-binding domain"/>
    <property type="match status" value="1"/>
</dbReference>
<dbReference type="InterPro" id="IPR036388">
    <property type="entry name" value="WH-like_DNA-bd_sf"/>
</dbReference>
<dbReference type="InterPro" id="IPR052704">
    <property type="entry name" value="ECF_Sigma-70_Domain"/>
</dbReference>
<comment type="caution">
    <text evidence="8">The sequence shown here is derived from an EMBL/GenBank/DDBJ whole genome shotgun (WGS) entry which is preliminary data.</text>
</comment>
<dbReference type="SUPFAM" id="SSF88946">
    <property type="entry name" value="Sigma2 domain of RNA polymerase sigma factors"/>
    <property type="match status" value="1"/>
</dbReference>
<dbReference type="InterPro" id="IPR013324">
    <property type="entry name" value="RNA_pol_sigma_r3/r4-like"/>
</dbReference>
<dbReference type="InterPro" id="IPR013249">
    <property type="entry name" value="RNA_pol_sigma70_r4_t2"/>
</dbReference>
<evidence type="ECO:0000256" key="1">
    <source>
        <dbReference type="ARBA" id="ARBA00010641"/>
    </source>
</evidence>
<gene>
    <name evidence="8" type="ORF">HNR30_008281</name>
</gene>
<keyword evidence="9" id="KW-1185">Reference proteome</keyword>
<protein>
    <submittedName>
        <fullName evidence="8">RNA polymerase sigma-70 factor (ECF subfamily)</fullName>
    </submittedName>
</protein>
<dbReference type="InterPro" id="IPR014284">
    <property type="entry name" value="RNA_pol_sigma-70_dom"/>
</dbReference>
<comment type="subunit">
    <text evidence="2">Interacts transiently with the RNA polymerase catalytic core formed by RpoA, RpoB, RpoC and RpoZ (2 alpha, 1 beta, 1 beta' and 1 omega subunit) to form the RNA polymerase holoenzyme that can initiate transcription.</text>
</comment>
<proteinExistence type="inferred from homology"/>
<dbReference type="Pfam" id="PF08281">
    <property type="entry name" value="Sigma70_r4_2"/>
    <property type="match status" value="1"/>
</dbReference>
<dbReference type="PANTHER" id="PTHR30173">
    <property type="entry name" value="SIGMA 19 FACTOR"/>
    <property type="match status" value="1"/>
</dbReference>
<dbReference type="NCBIfam" id="TIGR02937">
    <property type="entry name" value="sigma70-ECF"/>
    <property type="match status" value="1"/>
</dbReference>
<evidence type="ECO:0000313" key="8">
    <source>
        <dbReference type="EMBL" id="MBA2896890.1"/>
    </source>
</evidence>
<name>A0A7W0HV84_9ACTN</name>
<evidence type="ECO:0000256" key="3">
    <source>
        <dbReference type="ARBA" id="ARBA00023015"/>
    </source>
</evidence>
<dbReference type="Gene3D" id="1.10.1740.10">
    <property type="match status" value="1"/>
</dbReference>
<dbReference type="GO" id="GO:0006352">
    <property type="term" value="P:DNA-templated transcription initiation"/>
    <property type="evidence" value="ECO:0007669"/>
    <property type="project" value="InterPro"/>
</dbReference>
<feature type="domain" description="RNA polymerase sigma factor 70 region 4 type 2" evidence="7">
    <location>
        <begin position="106"/>
        <end position="156"/>
    </location>
</feature>
<dbReference type="InterPro" id="IPR013325">
    <property type="entry name" value="RNA_pol_sigma_r2"/>
</dbReference>
<reference evidence="8 9" key="1">
    <citation type="submission" date="2020-07" db="EMBL/GenBank/DDBJ databases">
        <title>Genomic Encyclopedia of Type Strains, Phase IV (KMG-IV): sequencing the most valuable type-strain genomes for metagenomic binning, comparative biology and taxonomic classification.</title>
        <authorList>
            <person name="Goeker M."/>
        </authorList>
    </citation>
    <scope>NUCLEOTIDE SEQUENCE [LARGE SCALE GENOMIC DNA]</scope>
    <source>
        <strain evidence="8 9">DSM 45533</strain>
    </source>
</reference>
<comment type="similarity">
    <text evidence="1">Belongs to the sigma-70 factor family. ECF subfamily.</text>
</comment>
<dbReference type="Pfam" id="PF04542">
    <property type="entry name" value="Sigma70_r2"/>
    <property type="match status" value="1"/>
</dbReference>
<dbReference type="InterPro" id="IPR032710">
    <property type="entry name" value="NTF2-like_dom_sf"/>
</dbReference>
<dbReference type="InterPro" id="IPR007627">
    <property type="entry name" value="RNA_pol_sigma70_r2"/>
</dbReference>